<sequence length="147" mass="16108">MVDVFRLISDLITPCSTQQHSRDLWSNILDMPRRASSKKASESGKEASGSTAPASSSEGILWCHCYHHCPEDSANNTCRTDGCCFTMVQEEGGALVEKAGCLALSGSEFQCRNTGNPLQRRSVECCSDEDYCNKNLHPTLPPLKPPR</sequence>
<dbReference type="OrthoDB" id="69842at2759"/>
<evidence type="ECO:0000259" key="5">
    <source>
        <dbReference type="Pfam" id="PF01064"/>
    </source>
</evidence>
<proteinExistence type="predicted"/>
<dbReference type="GO" id="GO:0016020">
    <property type="term" value="C:membrane"/>
    <property type="evidence" value="ECO:0007669"/>
    <property type="project" value="UniProtKB-SubCell"/>
</dbReference>
<protein>
    <submittedName>
        <fullName evidence="7">Bone morphogenetic protein receptor type-1B-like</fullName>
    </submittedName>
</protein>
<comment type="subcellular location">
    <subcellularLocation>
        <location evidence="1">Membrane</location>
    </subcellularLocation>
</comment>
<feature type="region of interest" description="Disordered" evidence="4">
    <location>
        <begin position="35"/>
        <end position="57"/>
    </location>
</feature>
<reference evidence="7" key="1">
    <citation type="submission" date="2025-08" db="UniProtKB">
        <authorList>
            <consortium name="RefSeq"/>
        </authorList>
    </citation>
    <scope>IDENTIFICATION</scope>
    <source>
        <tissue evidence="7">Muscle</tissue>
    </source>
</reference>
<evidence type="ECO:0000256" key="1">
    <source>
        <dbReference type="ARBA" id="ARBA00004370"/>
    </source>
</evidence>
<evidence type="ECO:0000256" key="4">
    <source>
        <dbReference type="SAM" id="MobiDB-lite"/>
    </source>
</evidence>
<evidence type="ECO:0000256" key="2">
    <source>
        <dbReference type="ARBA" id="ARBA00022729"/>
    </source>
</evidence>
<dbReference type="RefSeq" id="XP_010789399.1">
    <property type="nucleotide sequence ID" value="XM_010791097.1"/>
</dbReference>
<dbReference type="KEGG" id="ncc:104962645"/>
<dbReference type="InterPro" id="IPR045860">
    <property type="entry name" value="Snake_toxin-like_sf"/>
</dbReference>
<evidence type="ECO:0000256" key="3">
    <source>
        <dbReference type="ARBA" id="ARBA00023136"/>
    </source>
</evidence>
<accession>A0A6I9PF09</accession>
<keyword evidence="3" id="KW-0472">Membrane</keyword>
<dbReference type="AlphaFoldDB" id="A0A6I9PF09"/>
<evidence type="ECO:0000313" key="6">
    <source>
        <dbReference type="Proteomes" id="UP000504611"/>
    </source>
</evidence>
<feature type="domain" description="Activin types I and II receptor" evidence="5">
    <location>
        <begin position="62"/>
        <end position="135"/>
    </location>
</feature>
<dbReference type="GO" id="GO:0004675">
    <property type="term" value="F:transmembrane receptor protein serine/threonine kinase activity"/>
    <property type="evidence" value="ECO:0007669"/>
    <property type="project" value="InterPro"/>
</dbReference>
<evidence type="ECO:0000313" key="7">
    <source>
        <dbReference type="RefSeq" id="XP_010789399.1"/>
    </source>
</evidence>
<keyword evidence="6" id="KW-1185">Reference proteome</keyword>
<dbReference type="SUPFAM" id="SSF57302">
    <property type="entry name" value="Snake toxin-like"/>
    <property type="match status" value="1"/>
</dbReference>
<dbReference type="Pfam" id="PF01064">
    <property type="entry name" value="Activin_recp"/>
    <property type="match status" value="1"/>
</dbReference>
<gene>
    <name evidence="7" type="primary">LOC104962645</name>
</gene>
<dbReference type="Proteomes" id="UP000504611">
    <property type="component" value="Unplaced"/>
</dbReference>
<dbReference type="InterPro" id="IPR000472">
    <property type="entry name" value="Activin_recp"/>
</dbReference>
<dbReference type="GeneID" id="104962645"/>
<feature type="non-terminal residue" evidence="7">
    <location>
        <position position="147"/>
    </location>
</feature>
<organism evidence="6 7">
    <name type="scientific">Notothenia coriiceps</name>
    <name type="common">black rockcod</name>
    <dbReference type="NCBI Taxonomy" id="8208"/>
    <lineage>
        <taxon>Eukaryota</taxon>
        <taxon>Metazoa</taxon>
        <taxon>Chordata</taxon>
        <taxon>Craniata</taxon>
        <taxon>Vertebrata</taxon>
        <taxon>Euteleostomi</taxon>
        <taxon>Actinopterygii</taxon>
        <taxon>Neopterygii</taxon>
        <taxon>Teleostei</taxon>
        <taxon>Neoteleostei</taxon>
        <taxon>Acanthomorphata</taxon>
        <taxon>Eupercaria</taxon>
        <taxon>Perciformes</taxon>
        <taxon>Notothenioidei</taxon>
        <taxon>Nototheniidae</taxon>
        <taxon>Notothenia</taxon>
    </lineage>
</organism>
<dbReference type="Gene3D" id="2.10.60.10">
    <property type="entry name" value="CD59"/>
    <property type="match status" value="1"/>
</dbReference>
<name>A0A6I9PF09_9TELE</name>
<keyword evidence="2" id="KW-0732">Signal</keyword>